<dbReference type="Pfam" id="PF01687">
    <property type="entry name" value="Flavokinase"/>
    <property type="match status" value="1"/>
</dbReference>
<evidence type="ECO:0000256" key="13">
    <source>
        <dbReference type="ARBA" id="ARBA00049494"/>
    </source>
</evidence>
<keyword evidence="9 14" id="KW-0274">FAD</keyword>
<evidence type="ECO:0000256" key="7">
    <source>
        <dbReference type="ARBA" id="ARBA00022741"/>
    </source>
</evidence>
<dbReference type="SUPFAM" id="SSF52374">
    <property type="entry name" value="Nucleotidylyl transferase"/>
    <property type="match status" value="1"/>
</dbReference>
<dbReference type="InterPro" id="IPR023465">
    <property type="entry name" value="Riboflavin_kinase_dom_sf"/>
</dbReference>
<dbReference type="Proteomes" id="UP000036873">
    <property type="component" value="Unassembled WGS sequence"/>
</dbReference>
<dbReference type="EC" id="2.7.1.26" evidence="14"/>
<dbReference type="GO" id="GO:0008531">
    <property type="term" value="F:riboflavin kinase activity"/>
    <property type="evidence" value="ECO:0007669"/>
    <property type="project" value="UniProtKB-UniRule"/>
</dbReference>
<evidence type="ECO:0000256" key="14">
    <source>
        <dbReference type="PIRNR" id="PIRNR004491"/>
    </source>
</evidence>
<dbReference type="GO" id="GO:0006747">
    <property type="term" value="P:FAD biosynthetic process"/>
    <property type="evidence" value="ECO:0007669"/>
    <property type="project" value="UniProtKB-UniRule"/>
</dbReference>
<accession>A0A0L6TZI3</accession>
<dbReference type="Gene3D" id="3.40.50.620">
    <property type="entry name" value="HUPs"/>
    <property type="match status" value="1"/>
</dbReference>
<dbReference type="UniPathway" id="UPA00277">
    <property type="reaction ID" value="UER00407"/>
</dbReference>
<comment type="similarity">
    <text evidence="14">Belongs to the ribF family.</text>
</comment>
<comment type="catalytic activity">
    <reaction evidence="12 14">
        <text>riboflavin + ATP = FMN + ADP + H(+)</text>
        <dbReference type="Rhea" id="RHEA:14357"/>
        <dbReference type="ChEBI" id="CHEBI:15378"/>
        <dbReference type="ChEBI" id="CHEBI:30616"/>
        <dbReference type="ChEBI" id="CHEBI:57986"/>
        <dbReference type="ChEBI" id="CHEBI:58210"/>
        <dbReference type="ChEBI" id="CHEBI:456216"/>
        <dbReference type="EC" id="2.7.1.26"/>
    </reaction>
</comment>
<keyword evidence="6 14" id="KW-0548">Nucleotidyltransferase</keyword>
<proteinExistence type="inferred from homology"/>
<evidence type="ECO:0000256" key="9">
    <source>
        <dbReference type="ARBA" id="ARBA00022827"/>
    </source>
</evidence>
<keyword evidence="4 14" id="KW-0288">FMN</keyword>
<dbReference type="PANTHER" id="PTHR22749">
    <property type="entry name" value="RIBOFLAVIN KINASE/FMN ADENYLYLTRANSFERASE"/>
    <property type="match status" value="1"/>
</dbReference>
<keyword evidence="8 14" id="KW-0418">Kinase</keyword>
<dbReference type="RefSeq" id="WP_050740392.1">
    <property type="nucleotide sequence ID" value="NZ_LGYO01000026.1"/>
</dbReference>
<dbReference type="InterPro" id="IPR023468">
    <property type="entry name" value="Riboflavin_kinase"/>
</dbReference>
<dbReference type="InterPro" id="IPR002606">
    <property type="entry name" value="Riboflavin_kinase_bac"/>
</dbReference>
<dbReference type="Gene3D" id="2.40.30.30">
    <property type="entry name" value="Riboflavin kinase-like"/>
    <property type="match status" value="1"/>
</dbReference>
<evidence type="ECO:0000256" key="1">
    <source>
        <dbReference type="ARBA" id="ARBA00004726"/>
    </source>
</evidence>
<reference evidence="17" key="1">
    <citation type="submission" date="2015-07" db="EMBL/GenBank/DDBJ databases">
        <title>Draft genome sequence of Acetobacterium bakii DSM 8293, a potential psychrophilic chemical producer through syngas fermentation.</title>
        <authorList>
            <person name="Song Y."/>
            <person name="Hwang S."/>
            <person name="Cho B.-K."/>
        </authorList>
    </citation>
    <scope>NUCLEOTIDE SEQUENCE [LARGE SCALE GENOMIC DNA]</scope>
    <source>
        <strain evidence="17">DSM 8239</strain>
    </source>
</reference>
<dbReference type="InterPro" id="IPR015865">
    <property type="entry name" value="Riboflavin_kinase_bac/euk"/>
</dbReference>
<dbReference type="SMART" id="SM00904">
    <property type="entry name" value="Flavokinase"/>
    <property type="match status" value="1"/>
</dbReference>
<evidence type="ECO:0000256" key="10">
    <source>
        <dbReference type="ARBA" id="ARBA00022840"/>
    </source>
</evidence>
<keyword evidence="7 14" id="KW-0547">Nucleotide-binding</keyword>
<dbReference type="FunFam" id="3.40.50.620:FF:000021">
    <property type="entry name" value="Riboflavin biosynthesis protein"/>
    <property type="match status" value="1"/>
</dbReference>
<keyword evidence="5 14" id="KW-0808">Transferase</keyword>
<dbReference type="EMBL" id="LGYO01000026">
    <property type="protein sequence ID" value="KNZ41658.1"/>
    <property type="molecule type" value="Genomic_DNA"/>
</dbReference>
<comment type="pathway">
    <text evidence="1 14">Cofactor biosynthesis; FAD biosynthesis; FAD from FMN: step 1/1.</text>
</comment>
<dbReference type="PATRIC" id="fig|52689.4.peg.1362"/>
<dbReference type="AlphaFoldDB" id="A0A0L6TZI3"/>
<dbReference type="GO" id="GO:0009398">
    <property type="term" value="P:FMN biosynthetic process"/>
    <property type="evidence" value="ECO:0007669"/>
    <property type="project" value="UniProtKB-UniRule"/>
</dbReference>
<name>A0A0L6TZI3_9FIRM</name>
<gene>
    <name evidence="16" type="ORF">AKG39_10710</name>
</gene>
<keyword evidence="3 14" id="KW-0285">Flavoprotein</keyword>
<comment type="pathway">
    <text evidence="2 14">Cofactor biosynthesis; FMN biosynthesis; FMN from riboflavin (ATP route): step 1/1.</text>
</comment>
<dbReference type="GO" id="GO:0009231">
    <property type="term" value="P:riboflavin biosynthetic process"/>
    <property type="evidence" value="ECO:0007669"/>
    <property type="project" value="InterPro"/>
</dbReference>
<evidence type="ECO:0000256" key="2">
    <source>
        <dbReference type="ARBA" id="ARBA00005201"/>
    </source>
</evidence>
<evidence type="ECO:0000259" key="15">
    <source>
        <dbReference type="SMART" id="SM00904"/>
    </source>
</evidence>
<comment type="caution">
    <text evidence="16">The sequence shown here is derived from an EMBL/GenBank/DDBJ whole genome shotgun (WGS) entry which is preliminary data.</text>
</comment>
<evidence type="ECO:0000313" key="17">
    <source>
        <dbReference type="Proteomes" id="UP000036873"/>
    </source>
</evidence>
<evidence type="ECO:0000256" key="12">
    <source>
        <dbReference type="ARBA" id="ARBA00047880"/>
    </source>
</evidence>
<keyword evidence="10 14" id="KW-0067">ATP-binding</keyword>
<dbReference type="CDD" id="cd02064">
    <property type="entry name" value="FAD_synthetase_N"/>
    <property type="match status" value="1"/>
</dbReference>
<comment type="catalytic activity">
    <reaction evidence="13 14">
        <text>FMN + ATP + H(+) = FAD + diphosphate</text>
        <dbReference type="Rhea" id="RHEA:17237"/>
        <dbReference type="ChEBI" id="CHEBI:15378"/>
        <dbReference type="ChEBI" id="CHEBI:30616"/>
        <dbReference type="ChEBI" id="CHEBI:33019"/>
        <dbReference type="ChEBI" id="CHEBI:57692"/>
        <dbReference type="ChEBI" id="CHEBI:58210"/>
        <dbReference type="EC" id="2.7.7.2"/>
    </reaction>
</comment>
<feature type="domain" description="Riboflavin kinase" evidence="15">
    <location>
        <begin position="177"/>
        <end position="301"/>
    </location>
</feature>
<dbReference type="GO" id="GO:0003919">
    <property type="term" value="F:FMN adenylyltransferase activity"/>
    <property type="evidence" value="ECO:0007669"/>
    <property type="project" value="UniProtKB-UniRule"/>
</dbReference>
<evidence type="ECO:0000256" key="8">
    <source>
        <dbReference type="ARBA" id="ARBA00022777"/>
    </source>
</evidence>
<keyword evidence="11" id="KW-0511">Multifunctional enzyme</keyword>
<dbReference type="NCBIfam" id="TIGR00083">
    <property type="entry name" value="ribF"/>
    <property type="match status" value="1"/>
</dbReference>
<dbReference type="Pfam" id="PF06574">
    <property type="entry name" value="FAD_syn"/>
    <property type="match status" value="1"/>
</dbReference>
<keyword evidence="17" id="KW-1185">Reference proteome</keyword>
<dbReference type="EC" id="2.7.7.2" evidence="14"/>
<evidence type="ECO:0000256" key="5">
    <source>
        <dbReference type="ARBA" id="ARBA00022679"/>
    </source>
</evidence>
<sequence>MTKILYQEEAIVLALGFFDGVHLGHQVLLKETVRIGKEMGCKTGVMTFKEHPLELIFPKYTPWLITSNEEKEAMIHELGIDYVFLNHFSETLMRLTPEKFILEYLLKRYNVKAIVVGFNYNFGYKGSGTTEMLEELGEKYGFSVLIIPPCIINKNSVSSSFIRELISCGQVDEVKTFLGRDYSLTGKVVEGKGLGRQFGIPTANLKLKKKMILPNAGVYYSHVYYKGQCFYGLTNLGFNPTFEKHPFSIETFIYDFDKDIYGDDITIVFKKKIRNEIKFETIDELILQIKIDIDNIKKNYIE</sequence>
<evidence type="ECO:0000313" key="16">
    <source>
        <dbReference type="EMBL" id="KNZ41658.1"/>
    </source>
</evidence>
<dbReference type="PANTHER" id="PTHR22749:SF6">
    <property type="entry name" value="RIBOFLAVIN KINASE"/>
    <property type="match status" value="1"/>
</dbReference>
<dbReference type="PIRSF" id="PIRSF004491">
    <property type="entry name" value="FAD_Synth"/>
    <property type="match status" value="1"/>
</dbReference>
<organism evidence="16 17">
    <name type="scientific">Acetobacterium bakii</name>
    <dbReference type="NCBI Taxonomy" id="52689"/>
    <lineage>
        <taxon>Bacteria</taxon>
        <taxon>Bacillati</taxon>
        <taxon>Bacillota</taxon>
        <taxon>Clostridia</taxon>
        <taxon>Eubacteriales</taxon>
        <taxon>Eubacteriaceae</taxon>
        <taxon>Acetobacterium</taxon>
    </lineage>
</organism>
<dbReference type="InterPro" id="IPR015864">
    <property type="entry name" value="FAD_synthase"/>
</dbReference>
<dbReference type="STRING" id="52689.AKG39_10710"/>
<evidence type="ECO:0000256" key="6">
    <source>
        <dbReference type="ARBA" id="ARBA00022695"/>
    </source>
</evidence>
<dbReference type="SUPFAM" id="SSF82114">
    <property type="entry name" value="Riboflavin kinase-like"/>
    <property type="match status" value="1"/>
</dbReference>
<dbReference type="InterPro" id="IPR014729">
    <property type="entry name" value="Rossmann-like_a/b/a_fold"/>
</dbReference>
<dbReference type="OrthoDB" id="9803667at2"/>
<evidence type="ECO:0000256" key="3">
    <source>
        <dbReference type="ARBA" id="ARBA00022630"/>
    </source>
</evidence>
<dbReference type="NCBIfam" id="NF004162">
    <property type="entry name" value="PRK05627.1-5"/>
    <property type="match status" value="1"/>
</dbReference>
<dbReference type="UniPathway" id="UPA00276">
    <property type="reaction ID" value="UER00406"/>
</dbReference>
<dbReference type="GO" id="GO:0005524">
    <property type="term" value="F:ATP binding"/>
    <property type="evidence" value="ECO:0007669"/>
    <property type="project" value="UniProtKB-UniRule"/>
</dbReference>
<evidence type="ECO:0000256" key="4">
    <source>
        <dbReference type="ARBA" id="ARBA00022643"/>
    </source>
</evidence>
<protein>
    <recommendedName>
        <fullName evidence="14">Riboflavin biosynthesis protein</fullName>
    </recommendedName>
    <domain>
        <recommendedName>
            <fullName evidence="14">Riboflavin kinase</fullName>
            <ecNumber evidence="14">2.7.1.26</ecNumber>
        </recommendedName>
        <alternativeName>
            <fullName evidence="14">Flavokinase</fullName>
        </alternativeName>
    </domain>
    <domain>
        <recommendedName>
            <fullName evidence="14">FMN adenylyltransferase</fullName>
            <ecNumber evidence="14">2.7.7.2</ecNumber>
        </recommendedName>
        <alternativeName>
            <fullName evidence="14">FAD pyrophosphorylase</fullName>
        </alternativeName>
        <alternativeName>
            <fullName evidence="14">FAD synthase</fullName>
        </alternativeName>
    </domain>
</protein>
<evidence type="ECO:0000256" key="11">
    <source>
        <dbReference type="ARBA" id="ARBA00023268"/>
    </source>
</evidence>